<dbReference type="EMBL" id="MU032345">
    <property type="protein sequence ID" value="KAF3768443.1"/>
    <property type="molecule type" value="Genomic_DNA"/>
</dbReference>
<dbReference type="PANTHER" id="PTHR37535">
    <property type="entry name" value="FLUG DOMAIN PROTEIN"/>
    <property type="match status" value="1"/>
</dbReference>
<feature type="compositionally biased region" description="Acidic residues" evidence="1">
    <location>
        <begin position="37"/>
        <end position="54"/>
    </location>
</feature>
<keyword evidence="3" id="KW-1185">Reference proteome</keyword>
<sequence>MDDLPGSESGSEYQDDSSLQQSDNESTRSDLASDPVSEYEDDPASEVSDEEMVDVSDNGPEPELPGLQDLEPPQRESEVTEIEAEIQQIDASLRSPQTLDKDAYDEDDLFHGNLHPPEFYREGIQVLNEDDFARKQYKPSTMYAINACERQWKQFCETILQQKDWKGCLRRIDFAVLQHFLKWHLNQRTGKNGQKKATNQGQNVIDRLLALARLGRRLKHNLRENRPMTTDDLRRQIETTLRTTEKAFKLGEIRVLAVLYLLMLAPAGSRPGAILALKFKHLEVLLVRSPADPDGQLLVVIRMSLEHTKEYMGQKATNHFVFTEDLGDSSLFLSPHVFLLAILFRHKAFKSASLNESPHTLGSLRVADGERRTKLALRPDFAEKFVFRKAVQTAAGFEVGEDPIAGTMVAKIVSKIGLLAGFQNSTISYSLRYIAGNNLDQHVDVSNSLRNLVMGHAPNSSVFQAHYLGRNVPIDVLAIARNLEPQKQLMQQLSSHGHSVSKRRPTKLTKEQVDSLKDDPDFPMRSKKYREIASKCKSCLDRLRRLKLAEVREQWDNDQGVEDIERQLQGKGSAPKTADPGSTVNPEPDLHANPVQQKMLEALAVPPVKELQAQLLRRADAIAAIVAYCQEEDSSNTKVLDARRPPRPSELSLPFAPKESITLIKNSMLVSMAGSSGVLRCYICVAKAERLGPNHGMFDVLCRVFSHKYKLAYHFTHTHLSCLQPKDIFECPICKAFSFKSQ</sequence>
<dbReference type="InterPro" id="IPR021842">
    <property type="entry name" value="DUF3435"/>
</dbReference>
<dbReference type="OrthoDB" id="4567560at2759"/>
<accession>A0A9P4Y8F3</accession>
<evidence type="ECO:0008006" key="4">
    <source>
        <dbReference type="Google" id="ProtNLM"/>
    </source>
</evidence>
<evidence type="ECO:0000313" key="2">
    <source>
        <dbReference type="EMBL" id="KAF3768443.1"/>
    </source>
</evidence>
<proteinExistence type="predicted"/>
<feature type="region of interest" description="Disordered" evidence="1">
    <location>
        <begin position="491"/>
        <end position="522"/>
    </location>
</feature>
<reference evidence="2" key="1">
    <citation type="journal article" date="2020" name="Phytopathology">
        <title>Genome sequence of the chestnut blight fungus Cryphonectria parasitica EP155: A fundamental resource for an archetypical invasive plant pathogen.</title>
        <authorList>
            <person name="Crouch J.A."/>
            <person name="Dawe A."/>
            <person name="Aerts A."/>
            <person name="Barry K."/>
            <person name="Churchill A.C.L."/>
            <person name="Grimwood J."/>
            <person name="Hillman B."/>
            <person name="Milgroom M.G."/>
            <person name="Pangilinan J."/>
            <person name="Smith M."/>
            <person name="Salamov A."/>
            <person name="Schmutz J."/>
            <person name="Yadav J."/>
            <person name="Grigoriev I.V."/>
            <person name="Nuss D."/>
        </authorList>
    </citation>
    <scope>NUCLEOTIDE SEQUENCE</scope>
    <source>
        <strain evidence="2">EP155</strain>
    </source>
</reference>
<organism evidence="2 3">
    <name type="scientific">Cryphonectria parasitica (strain ATCC 38755 / EP155)</name>
    <dbReference type="NCBI Taxonomy" id="660469"/>
    <lineage>
        <taxon>Eukaryota</taxon>
        <taxon>Fungi</taxon>
        <taxon>Dikarya</taxon>
        <taxon>Ascomycota</taxon>
        <taxon>Pezizomycotina</taxon>
        <taxon>Sordariomycetes</taxon>
        <taxon>Sordariomycetidae</taxon>
        <taxon>Diaporthales</taxon>
        <taxon>Cryphonectriaceae</taxon>
        <taxon>Cryphonectria-Endothia species complex</taxon>
        <taxon>Cryphonectria</taxon>
    </lineage>
</organism>
<feature type="compositionally biased region" description="Polar residues" evidence="1">
    <location>
        <begin position="8"/>
        <end position="24"/>
    </location>
</feature>
<comment type="caution">
    <text evidence="2">The sequence shown here is derived from an EMBL/GenBank/DDBJ whole genome shotgun (WGS) entry which is preliminary data.</text>
</comment>
<feature type="compositionally biased region" description="Basic and acidic residues" evidence="1">
    <location>
        <begin position="508"/>
        <end position="522"/>
    </location>
</feature>
<protein>
    <recommendedName>
        <fullName evidence="4">C2H2-type domain-containing protein</fullName>
    </recommendedName>
</protein>
<dbReference type="PANTHER" id="PTHR37535:SF2">
    <property type="entry name" value="FINGER DOMAIN PROTEIN, PUTATIVE (AFU_ORTHOLOGUE AFUA_6G09300)-RELATED"/>
    <property type="match status" value="1"/>
</dbReference>
<feature type="region of interest" description="Disordered" evidence="1">
    <location>
        <begin position="1"/>
        <end position="79"/>
    </location>
</feature>
<evidence type="ECO:0000313" key="3">
    <source>
        <dbReference type="Proteomes" id="UP000803844"/>
    </source>
</evidence>
<dbReference type="Proteomes" id="UP000803844">
    <property type="component" value="Unassembled WGS sequence"/>
</dbReference>
<gene>
    <name evidence="2" type="ORF">M406DRAFT_71451</name>
</gene>
<dbReference type="AlphaFoldDB" id="A0A9P4Y8F3"/>
<name>A0A9P4Y8F3_CRYP1</name>
<feature type="region of interest" description="Disordered" evidence="1">
    <location>
        <begin position="568"/>
        <end position="591"/>
    </location>
</feature>
<dbReference type="RefSeq" id="XP_040779404.1">
    <property type="nucleotide sequence ID" value="XM_040925451.1"/>
</dbReference>
<evidence type="ECO:0000256" key="1">
    <source>
        <dbReference type="SAM" id="MobiDB-lite"/>
    </source>
</evidence>
<dbReference type="GeneID" id="63842580"/>
<dbReference type="Pfam" id="PF11917">
    <property type="entry name" value="DUF3435"/>
    <property type="match status" value="1"/>
</dbReference>